<dbReference type="InterPro" id="IPR015422">
    <property type="entry name" value="PyrdxlP-dep_Trfase_small"/>
</dbReference>
<reference evidence="4 5" key="1">
    <citation type="submission" date="2023-09" db="EMBL/GenBank/DDBJ databases">
        <authorList>
            <person name="Rey-Velasco X."/>
        </authorList>
    </citation>
    <scope>NUCLEOTIDE SEQUENCE [LARGE SCALE GENOMIC DNA]</scope>
    <source>
        <strain evidence="4 5">W431</strain>
    </source>
</reference>
<evidence type="ECO:0000256" key="1">
    <source>
        <dbReference type="ARBA" id="ARBA00001933"/>
    </source>
</evidence>
<dbReference type="SUPFAM" id="SSF53383">
    <property type="entry name" value="PLP-dependent transferases"/>
    <property type="match status" value="1"/>
</dbReference>
<evidence type="ECO:0000313" key="4">
    <source>
        <dbReference type="EMBL" id="MDT0602858.1"/>
    </source>
</evidence>
<gene>
    <name evidence="4" type="ORF">RM573_04570</name>
</gene>
<evidence type="ECO:0000313" key="5">
    <source>
        <dbReference type="Proteomes" id="UP001266357"/>
    </source>
</evidence>
<dbReference type="EMBL" id="JAVRIF010000002">
    <property type="protein sequence ID" value="MDT0602858.1"/>
    <property type="molecule type" value="Genomic_DNA"/>
</dbReference>
<proteinExistence type="inferred from homology"/>
<comment type="similarity">
    <text evidence="3">Belongs to the class-III pyridoxal-phosphate-dependent aminotransferase family.</text>
</comment>
<dbReference type="Gene3D" id="3.40.640.10">
    <property type="entry name" value="Type I PLP-dependent aspartate aminotransferase-like (Major domain)"/>
    <property type="match status" value="1"/>
</dbReference>
<dbReference type="Gene3D" id="3.90.1150.10">
    <property type="entry name" value="Aspartate Aminotransferase, domain 1"/>
    <property type="match status" value="1"/>
</dbReference>
<dbReference type="InterPro" id="IPR015421">
    <property type="entry name" value="PyrdxlP-dep_Trfase_major"/>
</dbReference>
<dbReference type="RefSeq" id="WP_311577950.1">
    <property type="nucleotide sequence ID" value="NZ_JAVRIF010000002.1"/>
</dbReference>
<comment type="caution">
    <text evidence="4">The sequence shown here is derived from an EMBL/GenBank/DDBJ whole genome shotgun (WGS) entry which is preliminary data.</text>
</comment>
<keyword evidence="4" id="KW-0808">Transferase</keyword>
<evidence type="ECO:0000256" key="2">
    <source>
        <dbReference type="ARBA" id="ARBA00022898"/>
    </source>
</evidence>
<dbReference type="PANTHER" id="PTHR43713">
    <property type="entry name" value="GLUTAMATE-1-SEMIALDEHYDE 2,1-AMINOMUTASE"/>
    <property type="match status" value="1"/>
</dbReference>
<dbReference type="InterPro" id="IPR005814">
    <property type="entry name" value="Aminotrans_3"/>
</dbReference>
<dbReference type="GO" id="GO:0008483">
    <property type="term" value="F:transaminase activity"/>
    <property type="evidence" value="ECO:0007669"/>
    <property type="project" value="UniProtKB-KW"/>
</dbReference>
<dbReference type="PANTHER" id="PTHR43713:SF3">
    <property type="entry name" value="GLUTAMATE-1-SEMIALDEHYDE 2,1-AMINOMUTASE 1, CHLOROPLASTIC-RELATED"/>
    <property type="match status" value="1"/>
</dbReference>
<sequence length="430" mass="48038">MNKKTFQQSLTFLNRAEKSIPLGSQTFSKSKVAFPKGVTPLFINQGKGCQVWDLDGNQFTDYVSGLLAVSIGYCDNDIDQAVIEQLKSGVSFSLPHQLETEVAELIIDSVPCAEMVRFGKNGTDATSAAIRLARAYNHKEHIAVCGYHGWQDWYIGSTTRDLGVPQSTKALTHKFEYNNIASLTAIFEQFPDQISAVMLEPMNIAYPEKDFLEQVKTLCQQHNAVLIFDETITGFRFSIGGAQQLFGVTPDLATFGKGMANGYPISAVVGKREIMTLMEDIFFSGTFAGETLSLAASKAVLTKMKNEKVLSHIHAMGELLHTQLQATIDQYQAHKWLSISGHPSWLFFMIKSCGGYSDLQLKSYFIQEMIQQGILINASHNLSYAHKEKDIQLLVSAYKHVIPLVNDMIKQQDFDQRFHGEVLQPVFKVR</sequence>
<organism evidence="4 5">
    <name type="scientific">Thalassotalea castellviae</name>
    <dbReference type="NCBI Taxonomy" id="3075612"/>
    <lineage>
        <taxon>Bacteria</taxon>
        <taxon>Pseudomonadati</taxon>
        <taxon>Pseudomonadota</taxon>
        <taxon>Gammaproteobacteria</taxon>
        <taxon>Alteromonadales</taxon>
        <taxon>Colwelliaceae</taxon>
        <taxon>Thalassotalea</taxon>
    </lineage>
</organism>
<dbReference type="Proteomes" id="UP001266357">
    <property type="component" value="Unassembled WGS sequence"/>
</dbReference>
<keyword evidence="4" id="KW-0032">Aminotransferase</keyword>
<keyword evidence="2 3" id="KW-0663">Pyridoxal phosphate</keyword>
<dbReference type="Pfam" id="PF00202">
    <property type="entry name" value="Aminotran_3"/>
    <property type="match status" value="1"/>
</dbReference>
<name>A0ABU2ZY56_9GAMM</name>
<keyword evidence="5" id="KW-1185">Reference proteome</keyword>
<dbReference type="InterPro" id="IPR015424">
    <property type="entry name" value="PyrdxlP-dep_Trfase"/>
</dbReference>
<evidence type="ECO:0000256" key="3">
    <source>
        <dbReference type="RuleBase" id="RU003560"/>
    </source>
</evidence>
<accession>A0ABU2ZY56</accession>
<comment type="cofactor">
    <cofactor evidence="1">
        <name>pyridoxal 5'-phosphate</name>
        <dbReference type="ChEBI" id="CHEBI:597326"/>
    </cofactor>
</comment>
<protein>
    <submittedName>
        <fullName evidence="4">Aminotransferase class III-fold pyridoxal phosphate-dependent enzyme</fullName>
    </submittedName>
</protein>